<name>A0A9X1VH99_9BACT</name>
<dbReference type="RefSeq" id="WP_241936848.1">
    <property type="nucleotide sequence ID" value="NZ_JALBGC010000004.1"/>
</dbReference>
<comment type="caution">
    <text evidence="1">The sequence shown here is derived from an EMBL/GenBank/DDBJ whole genome shotgun (WGS) entry which is preliminary data.</text>
</comment>
<dbReference type="EMBL" id="JALBGC010000004">
    <property type="protein sequence ID" value="MCI1188580.1"/>
    <property type="molecule type" value="Genomic_DNA"/>
</dbReference>
<keyword evidence="1" id="KW-0121">Carboxypeptidase</keyword>
<reference evidence="1" key="1">
    <citation type="submission" date="2022-03" db="EMBL/GenBank/DDBJ databases">
        <title>Bacterial whole genome sequence for Hymenobacter sp. DH14.</title>
        <authorList>
            <person name="Le V."/>
        </authorList>
    </citation>
    <scope>NUCLEOTIDE SEQUENCE</scope>
    <source>
        <strain evidence="1">DH14</strain>
    </source>
</reference>
<gene>
    <name evidence="1" type="ORF">MON38_14215</name>
</gene>
<organism evidence="1 2">
    <name type="scientific">Hymenobacter cyanobacteriorum</name>
    <dbReference type="NCBI Taxonomy" id="2926463"/>
    <lineage>
        <taxon>Bacteria</taxon>
        <taxon>Pseudomonadati</taxon>
        <taxon>Bacteroidota</taxon>
        <taxon>Cytophagia</taxon>
        <taxon>Cytophagales</taxon>
        <taxon>Hymenobacteraceae</taxon>
        <taxon>Hymenobacter</taxon>
    </lineage>
</organism>
<evidence type="ECO:0000313" key="2">
    <source>
        <dbReference type="Proteomes" id="UP001139193"/>
    </source>
</evidence>
<keyword evidence="1" id="KW-0378">Hydrolase</keyword>
<proteinExistence type="predicted"/>
<dbReference type="Gene3D" id="2.60.40.1120">
    <property type="entry name" value="Carboxypeptidase-like, regulatory domain"/>
    <property type="match status" value="1"/>
</dbReference>
<dbReference type="SUPFAM" id="SSF49464">
    <property type="entry name" value="Carboxypeptidase regulatory domain-like"/>
    <property type="match status" value="1"/>
</dbReference>
<sequence>MASSSFSIPQPCAQPWAAMSPTAAGRFCATCATEVVDFTTLSEAEILAFLAGQGGRPVCANAYATQVASPPVARWRRWVLAGLALLGWQSASSCATQPPQQPPTAAAATVPVTAEQQQSITIRGVVLDGANGPGVAGVFVFINDTQYGTTTDENGRFELVLARSWEPVRAGALTLRVQGSPFVFKVKEVPVKLPAAGPPVELVVRMESVEGRGKVMGKIRQPEPPVMPPKG</sequence>
<dbReference type="Proteomes" id="UP001139193">
    <property type="component" value="Unassembled WGS sequence"/>
</dbReference>
<evidence type="ECO:0000313" key="1">
    <source>
        <dbReference type="EMBL" id="MCI1188580.1"/>
    </source>
</evidence>
<accession>A0A9X1VH99</accession>
<keyword evidence="2" id="KW-1185">Reference proteome</keyword>
<dbReference type="AlphaFoldDB" id="A0A9X1VH99"/>
<keyword evidence="1" id="KW-0645">Protease</keyword>
<dbReference type="InterPro" id="IPR008969">
    <property type="entry name" value="CarboxyPept-like_regulatory"/>
</dbReference>
<protein>
    <submittedName>
        <fullName evidence="1">Carboxypeptidase-like regulatory domain-containing protein</fullName>
    </submittedName>
</protein>
<dbReference type="GO" id="GO:0004180">
    <property type="term" value="F:carboxypeptidase activity"/>
    <property type="evidence" value="ECO:0007669"/>
    <property type="project" value="UniProtKB-KW"/>
</dbReference>